<reference evidence="3" key="1">
    <citation type="journal article" date="2019" name="Int. J. Syst. Evol. Microbiol.">
        <title>The Global Catalogue of Microorganisms (GCM) 10K type strain sequencing project: providing services to taxonomists for standard genome sequencing and annotation.</title>
        <authorList>
            <consortium name="The Broad Institute Genomics Platform"/>
            <consortium name="The Broad Institute Genome Sequencing Center for Infectious Disease"/>
            <person name="Wu L."/>
            <person name="Ma J."/>
        </authorList>
    </citation>
    <scope>NUCLEOTIDE SEQUENCE [LARGE SCALE GENOMIC DNA]</scope>
    <source>
        <strain evidence="3">KCTC 22814</strain>
    </source>
</reference>
<comment type="caution">
    <text evidence="2">The sequence shown here is derived from an EMBL/GenBank/DDBJ whole genome shotgun (WGS) entry which is preliminary data.</text>
</comment>
<accession>A0ABW6BL33</accession>
<dbReference type="InterPro" id="IPR025665">
    <property type="entry name" value="Beta-barrel_OMP_2"/>
</dbReference>
<gene>
    <name evidence="2" type="ORF">ACFS7Y_15025</name>
</gene>
<feature type="domain" description="Outer membrane protein beta-barrel" evidence="1">
    <location>
        <begin position="33"/>
        <end position="218"/>
    </location>
</feature>
<organism evidence="2 3">
    <name type="scientific">Sphingobacterium bambusae</name>
    <dbReference type="NCBI Taxonomy" id="662858"/>
    <lineage>
        <taxon>Bacteria</taxon>
        <taxon>Pseudomonadati</taxon>
        <taxon>Bacteroidota</taxon>
        <taxon>Sphingobacteriia</taxon>
        <taxon>Sphingobacteriales</taxon>
        <taxon>Sphingobacteriaceae</taxon>
        <taxon>Sphingobacterium</taxon>
    </lineage>
</organism>
<evidence type="ECO:0000259" key="1">
    <source>
        <dbReference type="Pfam" id="PF13568"/>
    </source>
</evidence>
<dbReference type="RefSeq" id="WP_320185019.1">
    <property type="nucleotide sequence ID" value="NZ_CP138332.1"/>
</dbReference>
<name>A0ABW6BL33_9SPHI</name>
<keyword evidence="3" id="KW-1185">Reference proteome</keyword>
<proteinExistence type="predicted"/>
<sequence>MISYIFRILLCGLFLQISQLYGQHMFRFSDIKHHVGIGYNLGASAPFSLPNTIREIKSYAPLFTPSIGYEATYDVSEKWLVGAGLRFDVKGMKVTDSVQYFHTIITVDNGAGDQGTFEGDFSGTNATTAKNSYLTLPVFAGYRVGAWDFKLGLYVARLLNGRFDGSVSDGYIRKGDSLGEKVLIDRATFDFAQQIRSWDWGGHMAFARNFGQHWQANLTAQVGAQPIFPSSFKGVGYDLHNMYVTLGAAYRLW</sequence>
<dbReference type="Proteomes" id="UP001597525">
    <property type="component" value="Unassembled WGS sequence"/>
</dbReference>
<evidence type="ECO:0000313" key="2">
    <source>
        <dbReference type="EMBL" id="MFD2968711.1"/>
    </source>
</evidence>
<dbReference type="Pfam" id="PF13568">
    <property type="entry name" value="OMP_b-brl_2"/>
    <property type="match status" value="1"/>
</dbReference>
<protein>
    <submittedName>
        <fullName evidence="2">Outer membrane beta-barrel protein</fullName>
    </submittedName>
</protein>
<evidence type="ECO:0000313" key="3">
    <source>
        <dbReference type="Proteomes" id="UP001597525"/>
    </source>
</evidence>
<dbReference type="EMBL" id="JBHUPB010000010">
    <property type="protein sequence ID" value="MFD2968711.1"/>
    <property type="molecule type" value="Genomic_DNA"/>
</dbReference>